<gene>
    <name evidence="2" type="ORF">M407DRAFT_11163</name>
</gene>
<organism evidence="2 3">
    <name type="scientific">Tulasnella calospora MUT 4182</name>
    <dbReference type="NCBI Taxonomy" id="1051891"/>
    <lineage>
        <taxon>Eukaryota</taxon>
        <taxon>Fungi</taxon>
        <taxon>Dikarya</taxon>
        <taxon>Basidiomycota</taxon>
        <taxon>Agaricomycotina</taxon>
        <taxon>Agaricomycetes</taxon>
        <taxon>Cantharellales</taxon>
        <taxon>Tulasnellaceae</taxon>
        <taxon>Tulasnella</taxon>
    </lineage>
</organism>
<evidence type="ECO:0000259" key="1">
    <source>
        <dbReference type="Pfam" id="PF25794"/>
    </source>
</evidence>
<dbReference type="PANTHER" id="PTHR46919:SF2">
    <property type="entry name" value="SACSIN"/>
    <property type="match status" value="1"/>
</dbReference>
<proteinExistence type="predicted"/>
<evidence type="ECO:0000313" key="3">
    <source>
        <dbReference type="Proteomes" id="UP000054248"/>
    </source>
</evidence>
<dbReference type="EMBL" id="KN823197">
    <property type="protein sequence ID" value="KIO19902.1"/>
    <property type="molecule type" value="Genomic_DNA"/>
</dbReference>
<evidence type="ECO:0000313" key="2">
    <source>
        <dbReference type="EMBL" id="KIO19902.1"/>
    </source>
</evidence>
<sequence>MATKEDAKVFKDVAPTLLPTDSMAPRTKQLLLDKSSGRIRFIGPAEVGDYLKKKVEVYEGQRTAVITNDINSNDLPWMIRFWTWLEQWDQRDVLVKSEAWTLIQKLHALPLHTTNDLPSLRLVEGSALRPAGINRQVLVALSLLEIPVLHLSMPSGPAVQQGRCSYSVRKPPISSSLLHHPAEPLAVLIFQYCKITNLGNELGWDDRLKLALRLMELIDDHSVRIKGKFSPNAVSALRDEAWLALNGKLHQPSECWDSRLPETLLCDMVRTILPIELRSEHVRNLLGWKDVPFQALQSQLQAIMEADCDADGDGLSVTEKPKRVKEILKALASCYRDDKCTEDELVQLAHKLGQVGWVPVSGNRLQRAQRSTLEPTELSTRFSSVSSSLLAAKGAKALLKSMGITERPRVTELQIALHSIEDELSQESDAESRSGIITDSIRIAEEICRNSGEFDRSTLLVPTAKGKLANSPFVIFNDAGVDFPQLEEGLYFSHELMSAASAKVLGLQSFRALQLDQLGEDAYGFYLGEDITTRIRGVLADYDIKYSINEWIANAHDAGASCLRLLVDEASFEGPQILGDELHFQVSPALVVYNDATFQEEDFQGIGSVGKGGKGEKSNTIGRFGLGALTYYHFTELPMIVSGDTVVFLDPSRHYISLNKNGGGSRTNHNPFFSLYPELLKPLEGVFGFSTKSDYYDGTLLRLPLRTAAQASKSEISKKEVTSRKLSALLEDFYEHSRYSLLFTSLHEISAHQRSSPETDTSQIWSITAYPTMEDQSNNDGDSFVTTLMEIDTEAPDGGASQQQWLVSRSSAFHSLINSWHIDPSLIERYRLANRILDCGLAFELSADEFIETSTLFATLPLPVPISLPVHVHATWILTQDRRSIRADASIQGTDPPPDAQFNRYIMQNSIPHLYLRSLAFVNEHHSQLMNLFWPKRLGNDTDETVTNALYHQLPISEYQVLRTWEDKPISVKDAIIHLQTSPESVRKILVALMLPTYVPHPHFDTSFFEGSSQVRCDSPSVVASILRNNLSQVDHLYQGDSPAITLEDVENILWYLIEGEIDLLGIPLLPLYNGIIVQFEEGPTVFASHQHQLSGLFGSNNIISAELSDDLSDALTGQGTNVHLTDAAGMRELLNAKGMVAAPKRLGLSESEAKWHEELLSLLTGPDPPATLDELDDLPLIPTAGKNSTVSLGYAQGGAVWCSLAWEDPHLKPILLELQIPVVDLRGLPDGLLQASEANLTNVLMVLARFIPRLSEVNNRVSPTYWNNFALMVKAWITTENLTNILHSPEPCQALCQLPLFNGQQGPTSMTFIPPSSLSMLPPSVSDPATIIKYLPRGTIFAPYSNELLLILLQFFPERILSVQNVIKQLHINQNHLSSSQEGEFRLVLNFLTDYHRGKYRNPLIPDLNRNLRRPEDLYDHREELYLTSFQNRRHLFVHDDFRDSMDDWHASRQWTKILEAEETLDYVPHGCGTT</sequence>
<accession>A0A0C3LEN5</accession>
<dbReference type="InterPro" id="IPR058210">
    <property type="entry name" value="SACS/Nov_dom"/>
</dbReference>
<dbReference type="OrthoDB" id="1262810at2759"/>
<protein>
    <recommendedName>
        <fullName evidence="1">Sacsin/Nov domain-containing protein</fullName>
    </recommendedName>
</protein>
<reference evidence="3" key="2">
    <citation type="submission" date="2015-01" db="EMBL/GenBank/DDBJ databases">
        <title>Evolutionary Origins and Diversification of the Mycorrhizal Mutualists.</title>
        <authorList>
            <consortium name="DOE Joint Genome Institute"/>
            <consortium name="Mycorrhizal Genomics Consortium"/>
            <person name="Kohler A."/>
            <person name="Kuo A."/>
            <person name="Nagy L.G."/>
            <person name="Floudas D."/>
            <person name="Copeland A."/>
            <person name="Barry K.W."/>
            <person name="Cichocki N."/>
            <person name="Veneault-Fourrey C."/>
            <person name="LaButti K."/>
            <person name="Lindquist E.A."/>
            <person name="Lipzen A."/>
            <person name="Lundell T."/>
            <person name="Morin E."/>
            <person name="Murat C."/>
            <person name="Riley R."/>
            <person name="Ohm R."/>
            <person name="Sun H."/>
            <person name="Tunlid A."/>
            <person name="Henrissat B."/>
            <person name="Grigoriev I.V."/>
            <person name="Hibbett D.S."/>
            <person name="Martin F."/>
        </authorList>
    </citation>
    <scope>NUCLEOTIDE SEQUENCE [LARGE SCALE GENOMIC DNA]</scope>
    <source>
        <strain evidence="3">MUT 4182</strain>
    </source>
</reference>
<keyword evidence="3" id="KW-1185">Reference proteome</keyword>
<dbReference type="InterPro" id="IPR036890">
    <property type="entry name" value="HATPase_C_sf"/>
</dbReference>
<dbReference type="Proteomes" id="UP000054248">
    <property type="component" value="Unassembled WGS sequence"/>
</dbReference>
<name>A0A0C3LEN5_9AGAM</name>
<feature type="domain" description="Sacsin/Nov" evidence="1">
    <location>
        <begin position="529"/>
        <end position="754"/>
    </location>
</feature>
<dbReference type="Pfam" id="PF25794">
    <property type="entry name" value="SACS"/>
    <property type="match status" value="1"/>
</dbReference>
<dbReference type="HOGENOM" id="CLU_249919_0_0_1"/>
<dbReference type="STRING" id="1051891.A0A0C3LEN5"/>
<dbReference type="PANTHER" id="PTHR46919">
    <property type="entry name" value="ZINC FINGER, C3HC4 TYPE (RING FINGER) FAMILY PROTEIN"/>
    <property type="match status" value="1"/>
</dbReference>
<reference evidence="2 3" key="1">
    <citation type="submission" date="2014-04" db="EMBL/GenBank/DDBJ databases">
        <authorList>
            <consortium name="DOE Joint Genome Institute"/>
            <person name="Kuo A."/>
            <person name="Girlanda M."/>
            <person name="Perotto S."/>
            <person name="Kohler A."/>
            <person name="Nagy L.G."/>
            <person name="Floudas D."/>
            <person name="Copeland A."/>
            <person name="Barry K.W."/>
            <person name="Cichocki N."/>
            <person name="Veneault-Fourrey C."/>
            <person name="LaButti K."/>
            <person name="Lindquist E.A."/>
            <person name="Lipzen A."/>
            <person name="Lundell T."/>
            <person name="Morin E."/>
            <person name="Murat C."/>
            <person name="Sun H."/>
            <person name="Tunlid A."/>
            <person name="Henrissat B."/>
            <person name="Grigoriev I.V."/>
            <person name="Hibbett D.S."/>
            <person name="Martin F."/>
            <person name="Nordberg H.P."/>
            <person name="Cantor M.N."/>
            <person name="Hua S.X."/>
        </authorList>
    </citation>
    <scope>NUCLEOTIDE SEQUENCE [LARGE SCALE GENOMIC DNA]</scope>
    <source>
        <strain evidence="2 3">MUT 4182</strain>
    </source>
</reference>
<dbReference type="SUPFAM" id="SSF55874">
    <property type="entry name" value="ATPase domain of HSP90 chaperone/DNA topoisomerase II/histidine kinase"/>
    <property type="match status" value="1"/>
</dbReference>